<proteinExistence type="predicted"/>
<protein>
    <submittedName>
        <fullName evidence="2">Uncharacterized protein</fullName>
    </submittedName>
</protein>
<name>A0A5C7CBU1_SERMA</name>
<evidence type="ECO:0000313" key="2">
    <source>
        <dbReference type="EMBL" id="TXE33247.1"/>
    </source>
</evidence>
<feature type="region of interest" description="Disordered" evidence="1">
    <location>
        <begin position="58"/>
        <end position="83"/>
    </location>
</feature>
<comment type="caution">
    <text evidence="2">The sequence shown here is derived from an EMBL/GenBank/DDBJ whole genome shotgun (WGS) entry which is preliminary data.</text>
</comment>
<evidence type="ECO:0000313" key="3">
    <source>
        <dbReference type="Proteomes" id="UP000321126"/>
    </source>
</evidence>
<gene>
    <name evidence="2" type="ORF">FOT62_13835</name>
</gene>
<organism evidence="2 3">
    <name type="scientific">Serratia marcescens</name>
    <dbReference type="NCBI Taxonomy" id="615"/>
    <lineage>
        <taxon>Bacteria</taxon>
        <taxon>Pseudomonadati</taxon>
        <taxon>Pseudomonadota</taxon>
        <taxon>Gammaproteobacteria</taxon>
        <taxon>Enterobacterales</taxon>
        <taxon>Yersiniaceae</taxon>
        <taxon>Serratia</taxon>
    </lineage>
</organism>
<dbReference type="RefSeq" id="WP_147881756.1">
    <property type="nucleotide sequence ID" value="NZ_VOUQ01000007.1"/>
</dbReference>
<dbReference type="EMBL" id="VOUQ01000007">
    <property type="protein sequence ID" value="TXE33247.1"/>
    <property type="molecule type" value="Genomic_DNA"/>
</dbReference>
<sequence>MFKYELNQLVESRVSNEWGCVKGRAEYSTHENAYFVHYKAADGRAVSKWFDESDLTAVQDDDHPGAPVFAVNAEDLPDGTAVQ</sequence>
<reference evidence="2 3" key="1">
    <citation type="submission" date="2019-07" db="EMBL/GenBank/DDBJ databases">
        <title>Serratia strains were isolated from fresh produce.</title>
        <authorList>
            <person name="Cho G.-S."/>
            <person name="Stein M."/>
            <person name="Lee W."/>
            <person name="Suh S.H."/>
            <person name="Franz C.M.A.P."/>
        </authorList>
    </citation>
    <scope>NUCLEOTIDE SEQUENCE [LARGE SCALE GENOMIC DNA]</scope>
    <source>
        <strain evidence="2 3">S16</strain>
    </source>
</reference>
<accession>A0A5C7CBU1</accession>
<dbReference type="Proteomes" id="UP000321126">
    <property type="component" value="Unassembled WGS sequence"/>
</dbReference>
<evidence type="ECO:0000256" key="1">
    <source>
        <dbReference type="SAM" id="MobiDB-lite"/>
    </source>
</evidence>
<dbReference type="AlphaFoldDB" id="A0A5C7CBU1"/>